<evidence type="ECO:0000256" key="1">
    <source>
        <dbReference type="SAM" id="MobiDB-lite"/>
    </source>
</evidence>
<comment type="caution">
    <text evidence="2">The sequence shown here is derived from an EMBL/GenBank/DDBJ whole genome shotgun (WGS) entry which is preliminary data.</text>
</comment>
<organism evidence="2 3">
    <name type="scientific">Carnegiea gigantea</name>
    <dbReference type="NCBI Taxonomy" id="171969"/>
    <lineage>
        <taxon>Eukaryota</taxon>
        <taxon>Viridiplantae</taxon>
        <taxon>Streptophyta</taxon>
        <taxon>Embryophyta</taxon>
        <taxon>Tracheophyta</taxon>
        <taxon>Spermatophyta</taxon>
        <taxon>Magnoliopsida</taxon>
        <taxon>eudicotyledons</taxon>
        <taxon>Gunneridae</taxon>
        <taxon>Pentapetalae</taxon>
        <taxon>Caryophyllales</taxon>
        <taxon>Cactineae</taxon>
        <taxon>Cactaceae</taxon>
        <taxon>Cactoideae</taxon>
        <taxon>Echinocereeae</taxon>
        <taxon>Carnegiea</taxon>
    </lineage>
</organism>
<accession>A0A9Q1QA87</accession>
<feature type="compositionally biased region" description="Low complexity" evidence="1">
    <location>
        <begin position="59"/>
        <end position="80"/>
    </location>
</feature>
<reference evidence="2" key="1">
    <citation type="submission" date="2022-04" db="EMBL/GenBank/DDBJ databases">
        <title>Carnegiea gigantea Genome sequencing and assembly v2.</title>
        <authorList>
            <person name="Copetti D."/>
            <person name="Sanderson M.J."/>
            <person name="Burquez A."/>
            <person name="Wojciechowski M.F."/>
        </authorList>
    </citation>
    <scope>NUCLEOTIDE SEQUENCE</scope>
    <source>
        <strain evidence="2">SGP5-SGP5p</strain>
        <tissue evidence="2">Aerial part</tissue>
    </source>
</reference>
<name>A0A9Q1QA87_9CARY</name>
<feature type="compositionally biased region" description="Basic and acidic residues" evidence="1">
    <location>
        <begin position="38"/>
        <end position="49"/>
    </location>
</feature>
<feature type="region of interest" description="Disordered" evidence="1">
    <location>
        <begin position="1"/>
        <end position="84"/>
    </location>
</feature>
<dbReference type="OrthoDB" id="1752268at2759"/>
<dbReference type="EMBL" id="JAKOGI010000455">
    <property type="protein sequence ID" value="KAJ8434743.1"/>
    <property type="molecule type" value="Genomic_DNA"/>
</dbReference>
<protein>
    <submittedName>
        <fullName evidence="2">Uncharacterized protein</fullName>
    </submittedName>
</protein>
<keyword evidence="3" id="KW-1185">Reference proteome</keyword>
<feature type="compositionally biased region" description="Basic and acidic residues" evidence="1">
    <location>
        <begin position="17"/>
        <end position="29"/>
    </location>
</feature>
<dbReference type="AlphaFoldDB" id="A0A9Q1QA87"/>
<sequence length="194" mass="21859">MDAASSARPPPAFDYPLVHEGERSHRPEEIPSPSPMERGWEVSHSDGRPHTGRCTAMEPTGRPTQGTTTGSATASTPYATHSRRTTWLEEQEDRLLSPHHLDRRTFGSIEFHEQSRHSTTECRALKKALHELADKGQINLFLNRGPRFLRREQEPAPRLPRDEECSTEVMATIVGGYAEGITRSVWKAQLRNAQ</sequence>
<proteinExistence type="predicted"/>
<evidence type="ECO:0000313" key="3">
    <source>
        <dbReference type="Proteomes" id="UP001153076"/>
    </source>
</evidence>
<evidence type="ECO:0000313" key="2">
    <source>
        <dbReference type="EMBL" id="KAJ8434743.1"/>
    </source>
</evidence>
<dbReference type="Proteomes" id="UP001153076">
    <property type="component" value="Unassembled WGS sequence"/>
</dbReference>
<gene>
    <name evidence="2" type="ORF">Cgig2_001946</name>
</gene>